<evidence type="ECO:0000313" key="6">
    <source>
        <dbReference type="Proteomes" id="UP000887575"/>
    </source>
</evidence>
<comment type="subunit">
    <text evidence="2">Homodimer; disulfide-linked.</text>
</comment>
<dbReference type="GO" id="GO:0005615">
    <property type="term" value="C:extracellular space"/>
    <property type="evidence" value="ECO:0007669"/>
    <property type="project" value="TreeGrafter"/>
</dbReference>
<dbReference type="InterPro" id="IPR004978">
    <property type="entry name" value="Stanniocalcin"/>
</dbReference>
<proteinExistence type="inferred from homology"/>
<evidence type="ECO:0000256" key="3">
    <source>
        <dbReference type="ARBA" id="ARBA00022702"/>
    </source>
</evidence>
<keyword evidence="3" id="KW-0372">Hormone</keyword>
<dbReference type="Proteomes" id="UP000887575">
    <property type="component" value="Unassembled WGS sequence"/>
</dbReference>
<reference evidence="7" key="1">
    <citation type="submission" date="2024-02" db="UniProtKB">
        <authorList>
            <consortium name="WormBaseParasite"/>
        </authorList>
    </citation>
    <scope>IDENTIFICATION</scope>
</reference>
<keyword evidence="4" id="KW-1015">Disulfide bond</keyword>
<protein>
    <submittedName>
        <fullName evidence="7">Uncharacterized protein</fullName>
    </submittedName>
</protein>
<dbReference type="GO" id="GO:0006874">
    <property type="term" value="P:intracellular calcium ion homeostasis"/>
    <property type="evidence" value="ECO:0007669"/>
    <property type="project" value="TreeGrafter"/>
</dbReference>
<dbReference type="AlphaFoldDB" id="A0AAF3FDI9"/>
<evidence type="ECO:0000313" key="7">
    <source>
        <dbReference type="WBParaSite" id="MBELARI_LOCUS5068"/>
    </source>
</evidence>
<evidence type="ECO:0000256" key="1">
    <source>
        <dbReference type="ARBA" id="ARBA00008693"/>
    </source>
</evidence>
<feature type="chain" id="PRO_5042267085" evidence="5">
    <location>
        <begin position="19"/>
        <end position="160"/>
    </location>
</feature>
<dbReference type="PANTHER" id="PTHR11245:SF6">
    <property type="entry name" value="DUF19 DOMAIN-CONTAINING PROTEIN"/>
    <property type="match status" value="1"/>
</dbReference>
<feature type="signal peptide" evidence="5">
    <location>
        <begin position="1"/>
        <end position="18"/>
    </location>
</feature>
<evidence type="ECO:0000256" key="4">
    <source>
        <dbReference type="ARBA" id="ARBA00023157"/>
    </source>
</evidence>
<keyword evidence="6" id="KW-1185">Reference proteome</keyword>
<dbReference type="GO" id="GO:0005179">
    <property type="term" value="F:hormone activity"/>
    <property type="evidence" value="ECO:0007669"/>
    <property type="project" value="UniProtKB-KW"/>
</dbReference>
<evidence type="ECO:0000256" key="5">
    <source>
        <dbReference type="SAM" id="SignalP"/>
    </source>
</evidence>
<sequence>MRSLIFGIFLGLFELIGAILPGNCTKCDAYKCFEEKLSCGPKGYFTAFGYPNCRRFNEDVAIARLSPTGKLWANCTTNCLLDAIEGIFMTAPATTCDQMKLLAFDSHVRCYVQCGFCDVCKTDKWALARTYNYCDFFSVAVLKQVTAIVKTCGLFSCFTW</sequence>
<keyword evidence="5" id="KW-0732">Signal</keyword>
<dbReference type="WBParaSite" id="MBELARI_LOCUS5068">
    <property type="protein sequence ID" value="MBELARI_LOCUS5068"/>
    <property type="gene ID" value="MBELARI_LOCUS5068"/>
</dbReference>
<organism evidence="6 7">
    <name type="scientific">Mesorhabditis belari</name>
    <dbReference type="NCBI Taxonomy" id="2138241"/>
    <lineage>
        <taxon>Eukaryota</taxon>
        <taxon>Metazoa</taxon>
        <taxon>Ecdysozoa</taxon>
        <taxon>Nematoda</taxon>
        <taxon>Chromadorea</taxon>
        <taxon>Rhabditida</taxon>
        <taxon>Rhabditina</taxon>
        <taxon>Rhabditomorpha</taxon>
        <taxon>Rhabditoidea</taxon>
        <taxon>Rhabditidae</taxon>
        <taxon>Mesorhabditinae</taxon>
        <taxon>Mesorhabditis</taxon>
    </lineage>
</organism>
<comment type="similarity">
    <text evidence="1">Belongs to the stanniocalcin family.</text>
</comment>
<dbReference type="PANTHER" id="PTHR11245">
    <property type="entry name" value="STANNIOCALCIN"/>
    <property type="match status" value="1"/>
</dbReference>
<accession>A0AAF3FDI9</accession>
<name>A0AAF3FDI9_9BILA</name>
<evidence type="ECO:0000256" key="2">
    <source>
        <dbReference type="ARBA" id="ARBA00011748"/>
    </source>
</evidence>